<dbReference type="Gene3D" id="1.10.510.10">
    <property type="entry name" value="Transferase(Phosphotransferase) domain 1"/>
    <property type="match status" value="1"/>
</dbReference>
<feature type="domain" description="Protein kinase" evidence="9">
    <location>
        <begin position="30"/>
        <end position="324"/>
    </location>
</feature>
<comment type="caution">
    <text evidence="10">The sequence shown here is derived from an EMBL/GenBank/DDBJ whole genome shotgun (WGS) entry which is preliminary data.</text>
</comment>
<gene>
    <name evidence="10" type="ORF">G7Y89_g1042</name>
</gene>
<proteinExistence type="predicted"/>
<keyword evidence="3 7" id="KW-0547">Nucleotide-binding</keyword>
<evidence type="ECO:0000256" key="4">
    <source>
        <dbReference type="ARBA" id="ARBA00022777"/>
    </source>
</evidence>
<keyword evidence="1" id="KW-0723">Serine/threonine-protein kinase</keyword>
<reference evidence="10 11" key="1">
    <citation type="submission" date="2020-03" db="EMBL/GenBank/DDBJ databases">
        <title>Draft Genome Sequence of Cudoniella acicularis.</title>
        <authorList>
            <person name="Buettner E."/>
            <person name="Kellner H."/>
        </authorList>
    </citation>
    <scope>NUCLEOTIDE SEQUENCE [LARGE SCALE GENOMIC DNA]</scope>
    <source>
        <strain evidence="10 11">DSM 108380</strain>
    </source>
</reference>
<dbReference type="GO" id="GO:0005524">
    <property type="term" value="F:ATP binding"/>
    <property type="evidence" value="ECO:0007669"/>
    <property type="project" value="UniProtKB-KW"/>
</dbReference>
<keyword evidence="5 7" id="KW-0067">ATP-binding</keyword>
<evidence type="ECO:0000256" key="2">
    <source>
        <dbReference type="ARBA" id="ARBA00022679"/>
    </source>
</evidence>
<evidence type="ECO:0000313" key="10">
    <source>
        <dbReference type="EMBL" id="KAF4637048.1"/>
    </source>
</evidence>
<dbReference type="Pfam" id="PF00069">
    <property type="entry name" value="Pkinase"/>
    <property type="match status" value="1"/>
</dbReference>
<dbReference type="Proteomes" id="UP000566819">
    <property type="component" value="Unassembled WGS sequence"/>
</dbReference>
<name>A0A8H4W7D0_9HELO</name>
<keyword evidence="4" id="KW-0418">Kinase</keyword>
<dbReference type="InterPro" id="IPR000719">
    <property type="entry name" value="Prot_kinase_dom"/>
</dbReference>
<sequence>MATEASYGIPLARKYKHTQTLRHTGTAKSNQYYTIVASHGISIVRQCKTTQPLRCIRTAKSSRYYSIIDSRGNIIARQYRPLKPYVVHELPSKSSRHHTIGRAECDIQPGLRHPNIVESHRAFIYEDKTHVVYELCASGSLRDLVQQGPVPEGVASRMFVQLMGAIKYMHSKGVTHRDLKLDNILLDAAENIKMADFSHAAYTQQSDFAQTRCGTLGYMAPEMFSSQPKGREVDIWSAGVVFFILLRTSMPFFASGCGASCCKVSGRCKSIPDKHNEEIREKICAYDYQWPESFPIAAKGLVGRLLVGPKSRPTPDDIVKDPFFTSQELRAQSLHRENCRLAGVGRTMPNGLHIAHPNLVMSLDSSGNAAAKTPTIDTFCARGDTYVPSIAGLSLALLTQTLC</sequence>
<dbReference type="PROSITE" id="PS50011">
    <property type="entry name" value="PROTEIN_KINASE_DOM"/>
    <property type="match status" value="1"/>
</dbReference>
<dbReference type="GO" id="GO:0004674">
    <property type="term" value="F:protein serine/threonine kinase activity"/>
    <property type="evidence" value="ECO:0007669"/>
    <property type="project" value="UniProtKB-KW"/>
</dbReference>
<protein>
    <recommendedName>
        <fullName evidence="9">Protein kinase domain-containing protein</fullName>
    </recommendedName>
</protein>
<dbReference type="InterPro" id="IPR030616">
    <property type="entry name" value="Aur-like"/>
</dbReference>
<dbReference type="EMBL" id="JAAMPI010000038">
    <property type="protein sequence ID" value="KAF4637048.1"/>
    <property type="molecule type" value="Genomic_DNA"/>
</dbReference>
<dbReference type="SMART" id="SM00220">
    <property type="entry name" value="S_TKc"/>
    <property type="match status" value="1"/>
</dbReference>
<evidence type="ECO:0000259" key="9">
    <source>
        <dbReference type="PROSITE" id="PS50011"/>
    </source>
</evidence>
<dbReference type="InterPro" id="IPR011009">
    <property type="entry name" value="Kinase-like_dom_sf"/>
</dbReference>
<evidence type="ECO:0000256" key="8">
    <source>
        <dbReference type="PIRSR" id="PIRSR630616-3"/>
    </source>
</evidence>
<feature type="binding site" evidence="7">
    <location>
        <position position="196"/>
    </location>
    <ligand>
        <name>ATP</name>
        <dbReference type="ChEBI" id="CHEBI:30616"/>
    </ligand>
</feature>
<evidence type="ECO:0000256" key="6">
    <source>
        <dbReference type="PIRSR" id="PIRSR630616-1"/>
    </source>
</evidence>
<dbReference type="AlphaFoldDB" id="A0A8H4W7D0"/>
<dbReference type="InterPro" id="IPR008271">
    <property type="entry name" value="Ser/Thr_kinase_AS"/>
</dbReference>
<evidence type="ECO:0000256" key="5">
    <source>
        <dbReference type="ARBA" id="ARBA00022840"/>
    </source>
</evidence>
<dbReference type="SUPFAM" id="SSF56112">
    <property type="entry name" value="Protein kinase-like (PK-like)"/>
    <property type="match status" value="1"/>
</dbReference>
<dbReference type="PANTHER" id="PTHR24350">
    <property type="entry name" value="SERINE/THREONINE-PROTEIN KINASE IAL-RELATED"/>
    <property type="match status" value="1"/>
</dbReference>
<evidence type="ECO:0000256" key="7">
    <source>
        <dbReference type="PIRSR" id="PIRSR630616-2"/>
    </source>
</evidence>
<keyword evidence="2" id="KW-0808">Transferase</keyword>
<feature type="cross-link" description="Glycyl lysine isopeptide (Lys-Gly) (interchain with G-Cter in SUMO2)" evidence="8">
    <location>
        <position position="180"/>
    </location>
</feature>
<feature type="active site" description="Proton acceptor" evidence="6">
    <location>
        <position position="178"/>
    </location>
</feature>
<dbReference type="OrthoDB" id="1668230at2759"/>
<organism evidence="10 11">
    <name type="scientific">Cudoniella acicularis</name>
    <dbReference type="NCBI Taxonomy" id="354080"/>
    <lineage>
        <taxon>Eukaryota</taxon>
        <taxon>Fungi</taxon>
        <taxon>Dikarya</taxon>
        <taxon>Ascomycota</taxon>
        <taxon>Pezizomycotina</taxon>
        <taxon>Leotiomycetes</taxon>
        <taxon>Helotiales</taxon>
        <taxon>Tricladiaceae</taxon>
        <taxon>Cudoniella</taxon>
    </lineage>
</organism>
<evidence type="ECO:0000313" key="11">
    <source>
        <dbReference type="Proteomes" id="UP000566819"/>
    </source>
</evidence>
<evidence type="ECO:0000256" key="3">
    <source>
        <dbReference type="ARBA" id="ARBA00022741"/>
    </source>
</evidence>
<keyword evidence="11" id="KW-1185">Reference proteome</keyword>
<accession>A0A8H4W7D0</accession>
<dbReference type="PROSITE" id="PS00108">
    <property type="entry name" value="PROTEIN_KINASE_ST"/>
    <property type="match status" value="1"/>
</dbReference>
<evidence type="ECO:0000256" key="1">
    <source>
        <dbReference type="ARBA" id="ARBA00022527"/>
    </source>
</evidence>